<dbReference type="InterPro" id="IPR003660">
    <property type="entry name" value="HAMP_dom"/>
</dbReference>
<dbReference type="Gene3D" id="3.20.20.450">
    <property type="entry name" value="EAL domain"/>
    <property type="match status" value="1"/>
</dbReference>
<dbReference type="CDD" id="cd01948">
    <property type="entry name" value="EAL"/>
    <property type="match status" value="1"/>
</dbReference>
<feature type="transmembrane region" description="Helical" evidence="1">
    <location>
        <begin position="9"/>
        <end position="29"/>
    </location>
</feature>
<dbReference type="NCBIfam" id="TIGR00254">
    <property type="entry name" value="GGDEF"/>
    <property type="match status" value="1"/>
</dbReference>
<dbReference type="RefSeq" id="WP_085799435.1">
    <property type="nucleotide sequence ID" value="NZ_FWXB01000003.1"/>
</dbReference>
<keyword evidence="1" id="KW-1133">Transmembrane helix</keyword>
<keyword evidence="1" id="KW-0472">Membrane</keyword>
<dbReference type="CDD" id="cd06225">
    <property type="entry name" value="HAMP"/>
    <property type="match status" value="1"/>
</dbReference>
<feature type="domain" description="EAL" evidence="2">
    <location>
        <begin position="438"/>
        <end position="693"/>
    </location>
</feature>
<dbReference type="AlphaFoldDB" id="A0A1X7BPP2"/>
<dbReference type="FunFam" id="3.30.70.270:FF:000001">
    <property type="entry name" value="Diguanylate cyclase domain protein"/>
    <property type="match status" value="1"/>
</dbReference>
<proteinExistence type="predicted"/>
<evidence type="ECO:0000259" key="4">
    <source>
        <dbReference type="PROSITE" id="PS50887"/>
    </source>
</evidence>
<dbReference type="OrthoDB" id="9814202at2"/>
<dbReference type="PROSITE" id="PS50887">
    <property type="entry name" value="GGDEF"/>
    <property type="match status" value="1"/>
</dbReference>
<evidence type="ECO:0000313" key="6">
    <source>
        <dbReference type="Proteomes" id="UP000193224"/>
    </source>
</evidence>
<dbReference type="GO" id="GO:0016020">
    <property type="term" value="C:membrane"/>
    <property type="evidence" value="ECO:0007669"/>
    <property type="project" value="InterPro"/>
</dbReference>
<dbReference type="SMART" id="SM00052">
    <property type="entry name" value="EAL"/>
    <property type="match status" value="1"/>
</dbReference>
<evidence type="ECO:0000256" key="1">
    <source>
        <dbReference type="SAM" id="Phobius"/>
    </source>
</evidence>
<dbReference type="GO" id="GO:0071111">
    <property type="term" value="F:cyclic-guanylate-specific phosphodiesterase activity"/>
    <property type="evidence" value="ECO:0007669"/>
    <property type="project" value="UniProtKB-EC"/>
</dbReference>
<organism evidence="5 6">
    <name type="scientific">Roseovarius aestuarii</name>
    <dbReference type="NCBI Taxonomy" id="475083"/>
    <lineage>
        <taxon>Bacteria</taxon>
        <taxon>Pseudomonadati</taxon>
        <taxon>Pseudomonadota</taxon>
        <taxon>Alphaproteobacteria</taxon>
        <taxon>Rhodobacterales</taxon>
        <taxon>Roseobacteraceae</taxon>
        <taxon>Roseovarius</taxon>
    </lineage>
</organism>
<accession>A0A1X7BPP2</accession>
<dbReference type="PANTHER" id="PTHR44757">
    <property type="entry name" value="DIGUANYLATE CYCLASE DGCP"/>
    <property type="match status" value="1"/>
</dbReference>
<dbReference type="Pfam" id="PF00563">
    <property type="entry name" value="EAL"/>
    <property type="match status" value="1"/>
</dbReference>
<dbReference type="SMART" id="SM00267">
    <property type="entry name" value="GGDEF"/>
    <property type="match status" value="1"/>
</dbReference>
<dbReference type="SUPFAM" id="SSF141868">
    <property type="entry name" value="EAL domain-like"/>
    <property type="match status" value="1"/>
</dbReference>
<dbReference type="PROSITE" id="PS50885">
    <property type="entry name" value="HAMP"/>
    <property type="match status" value="1"/>
</dbReference>
<dbReference type="EMBL" id="FWXB01000003">
    <property type="protein sequence ID" value="SMC11494.1"/>
    <property type="molecule type" value="Genomic_DNA"/>
</dbReference>
<evidence type="ECO:0000313" key="5">
    <source>
        <dbReference type="EMBL" id="SMC11494.1"/>
    </source>
</evidence>
<name>A0A1X7BPP2_9RHOB</name>
<dbReference type="SUPFAM" id="SSF158472">
    <property type="entry name" value="HAMP domain-like"/>
    <property type="match status" value="1"/>
</dbReference>
<dbReference type="Gene3D" id="6.10.340.10">
    <property type="match status" value="1"/>
</dbReference>
<dbReference type="EC" id="3.1.4.52" evidence="5"/>
<dbReference type="InterPro" id="IPR035919">
    <property type="entry name" value="EAL_sf"/>
</dbReference>
<dbReference type="InterPro" id="IPR052155">
    <property type="entry name" value="Biofilm_reg_signaling"/>
</dbReference>
<feature type="domain" description="HAMP" evidence="3">
    <location>
        <begin position="204"/>
        <end position="257"/>
    </location>
</feature>
<gene>
    <name evidence="5" type="primary">gmr_2</name>
    <name evidence="5" type="ORF">ROA7745_01307</name>
</gene>
<feature type="domain" description="GGDEF" evidence="4">
    <location>
        <begin position="296"/>
        <end position="429"/>
    </location>
</feature>
<dbReference type="InterPro" id="IPR000160">
    <property type="entry name" value="GGDEF_dom"/>
</dbReference>
<reference evidence="5 6" key="1">
    <citation type="submission" date="2017-03" db="EMBL/GenBank/DDBJ databases">
        <authorList>
            <person name="Afonso C.L."/>
            <person name="Miller P.J."/>
            <person name="Scott M.A."/>
            <person name="Spackman E."/>
            <person name="Goraichik I."/>
            <person name="Dimitrov K.M."/>
            <person name="Suarez D.L."/>
            <person name="Swayne D.E."/>
        </authorList>
    </citation>
    <scope>NUCLEOTIDE SEQUENCE [LARGE SCALE GENOMIC DNA]</scope>
    <source>
        <strain evidence="5 6">CECT 7745</strain>
    </source>
</reference>
<dbReference type="Pfam" id="PF00990">
    <property type="entry name" value="GGDEF"/>
    <property type="match status" value="1"/>
</dbReference>
<sequence>MFLSVKHRILGPIALLIVIGAATTAWISYEAVRTHNDLQSQEKRAYEFLFSVERAQEAFKSLEAFSGDILSFNDVMSPQTLRARYQLLRGALTDEISHIQDIVESPELARSVERFAADAEIWKHEAEIALGLVDEQAIPTRIRLDHLRQRADDALSEIYRTAKSDAILRSGMKSERYKSRVDTIFYSMLLVFAVFGFFFLMFGRGLTGSLGRVARSMERIRQGNFEPGIEREFSKDEIGEIARGVQAFGETLEALTQANEQVKHLAMHDQLTGLANRRALEAHLERLISEHGEHAGKVAVFHVDLDRFKQVNDMYGHAAGDEILRHASKAMEDNKRRSDLVARIGGDEFVIVLMDTESEADAARIAKRMINAISEPIEIWNDVVNVGASIGIAFLDEAETNIERILANADMALYIAKGAGRGRYSFYSAETRRQFETDMSLLRELRVGLERGEIIAYFQPQVDAASNRLIGFEALARWVHPSRGLLGPGQFLSLAFDNGLGDRLSDIMVREAISALREWRNRGIDVPRVSVNFAAKQLRDSGLTEYLDDALFQAGLSPKDLAIEVLESVLFGDDADPAHATIAQLKRHGYRIELDDFGTGHASISNLRKFRVDGVKLDRVFVTGVDSDAEQEMILRTLIDLCRNLRISCLAEGVETDAERSKLFALGCSHIQGYVAAKPLAREDVVDWVTEQSAQQKRPKAV</sequence>
<keyword evidence="1" id="KW-0812">Transmembrane</keyword>
<dbReference type="InterPro" id="IPR001633">
    <property type="entry name" value="EAL_dom"/>
</dbReference>
<feature type="transmembrane region" description="Helical" evidence="1">
    <location>
        <begin position="184"/>
        <end position="202"/>
    </location>
</feature>
<evidence type="ECO:0000259" key="2">
    <source>
        <dbReference type="PROSITE" id="PS50883"/>
    </source>
</evidence>
<keyword evidence="6" id="KW-1185">Reference proteome</keyword>
<keyword evidence="5" id="KW-0378">Hydrolase</keyword>
<evidence type="ECO:0000259" key="3">
    <source>
        <dbReference type="PROSITE" id="PS50885"/>
    </source>
</evidence>
<dbReference type="InterPro" id="IPR029787">
    <property type="entry name" value="Nucleotide_cyclase"/>
</dbReference>
<dbReference type="Proteomes" id="UP000193224">
    <property type="component" value="Unassembled WGS sequence"/>
</dbReference>
<dbReference type="PROSITE" id="PS50883">
    <property type="entry name" value="EAL"/>
    <property type="match status" value="1"/>
</dbReference>
<dbReference type="CDD" id="cd01949">
    <property type="entry name" value="GGDEF"/>
    <property type="match status" value="1"/>
</dbReference>
<dbReference type="Pfam" id="PF00672">
    <property type="entry name" value="HAMP"/>
    <property type="match status" value="1"/>
</dbReference>
<dbReference type="SMART" id="SM00304">
    <property type="entry name" value="HAMP"/>
    <property type="match status" value="1"/>
</dbReference>
<dbReference type="PANTHER" id="PTHR44757:SF2">
    <property type="entry name" value="BIOFILM ARCHITECTURE MAINTENANCE PROTEIN MBAA"/>
    <property type="match status" value="1"/>
</dbReference>
<protein>
    <submittedName>
        <fullName evidence="5">Cyclic di-GMP phosphodiesterase Gmr</fullName>
        <ecNumber evidence="5">3.1.4.52</ecNumber>
    </submittedName>
</protein>
<dbReference type="SUPFAM" id="SSF55073">
    <property type="entry name" value="Nucleotide cyclase"/>
    <property type="match status" value="1"/>
</dbReference>
<dbReference type="InterPro" id="IPR043128">
    <property type="entry name" value="Rev_trsase/Diguanyl_cyclase"/>
</dbReference>
<dbReference type="Gene3D" id="3.30.70.270">
    <property type="match status" value="1"/>
</dbReference>
<dbReference type="GO" id="GO:0007165">
    <property type="term" value="P:signal transduction"/>
    <property type="evidence" value="ECO:0007669"/>
    <property type="project" value="InterPro"/>
</dbReference>